<protein>
    <submittedName>
        <fullName evidence="1">Uncharacterized protein</fullName>
    </submittedName>
</protein>
<dbReference type="RefSeq" id="XP_008615319.1">
    <property type="nucleotide sequence ID" value="XM_008617097.1"/>
</dbReference>
<gene>
    <name evidence="1" type="ORF">SDRG_11074</name>
</gene>
<sequence>MQHCLPPPWRLQKPLERTLRWQPKMAQSFRGGQYWSWSVHALESLISVVVRVSGTGKHW</sequence>
<dbReference type="Proteomes" id="UP000030762">
    <property type="component" value="Unassembled WGS sequence"/>
</dbReference>
<dbReference type="EMBL" id="JH767170">
    <property type="protein sequence ID" value="EQC31146.1"/>
    <property type="molecule type" value="Genomic_DNA"/>
</dbReference>
<reference evidence="1 2" key="1">
    <citation type="submission" date="2012-04" db="EMBL/GenBank/DDBJ databases">
        <title>The Genome Sequence of Saprolegnia declina VS20.</title>
        <authorList>
            <consortium name="The Broad Institute Genome Sequencing Platform"/>
            <person name="Russ C."/>
            <person name="Nusbaum C."/>
            <person name="Tyler B."/>
            <person name="van West P."/>
            <person name="Dieguez-Uribeondo J."/>
            <person name="de Bruijn I."/>
            <person name="Tripathy S."/>
            <person name="Jiang R."/>
            <person name="Young S.K."/>
            <person name="Zeng Q."/>
            <person name="Gargeya S."/>
            <person name="Fitzgerald M."/>
            <person name="Haas B."/>
            <person name="Abouelleil A."/>
            <person name="Alvarado L."/>
            <person name="Arachchi H.M."/>
            <person name="Berlin A."/>
            <person name="Chapman S.B."/>
            <person name="Goldberg J."/>
            <person name="Griggs A."/>
            <person name="Gujja S."/>
            <person name="Hansen M."/>
            <person name="Howarth C."/>
            <person name="Imamovic A."/>
            <person name="Larimer J."/>
            <person name="McCowen C."/>
            <person name="Montmayeur A."/>
            <person name="Murphy C."/>
            <person name="Neiman D."/>
            <person name="Pearson M."/>
            <person name="Priest M."/>
            <person name="Roberts A."/>
            <person name="Saif S."/>
            <person name="Shea T."/>
            <person name="Sisk P."/>
            <person name="Sykes S."/>
            <person name="Wortman J."/>
            <person name="Nusbaum C."/>
            <person name="Birren B."/>
        </authorList>
    </citation>
    <scope>NUCLEOTIDE SEQUENCE [LARGE SCALE GENOMIC DNA]</scope>
    <source>
        <strain evidence="1 2">VS20</strain>
    </source>
</reference>
<dbReference type="GeneID" id="19951801"/>
<accession>T0Q906</accession>
<evidence type="ECO:0000313" key="1">
    <source>
        <dbReference type="EMBL" id="EQC31146.1"/>
    </source>
</evidence>
<organism evidence="1 2">
    <name type="scientific">Saprolegnia diclina (strain VS20)</name>
    <dbReference type="NCBI Taxonomy" id="1156394"/>
    <lineage>
        <taxon>Eukaryota</taxon>
        <taxon>Sar</taxon>
        <taxon>Stramenopiles</taxon>
        <taxon>Oomycota</taxon>
        <taxon>Saprolegniomycetes</taxon>
        <taxon>Saprolegniales</taxon>
        <taxon>Saprolegniaceae</taxon>
        <taxon>Saprolegnia</taxon>
    </lineage>
</organism>
<dbReference type="InParanoid" id="T0Q906"/>
<proteinExistence type="predicted"/>
<dbReference type="AlphaFoldDB" id="T0Q906"/>
<evidence type="ECO:0000313" key="2">
    <source>
        <dbReference type="Proteomes" id="UP000030762"/>
    </source>
</evidence>
<dbReference type="VEuPathDB" id="FungiDB:SDRG_11074"/>
<name>T0Q906_SAPDV</name>
<keyword evidence="2" id="KW-1185">Reference proteome</keyword>